<evidence type="ECO:0000313" key="7">
    <source>
        <dbReference type="Proteomes" id="UP000051638"/>
    </source>
</evidence>
<dbReference type="InterPro" id="IPR005119">
    <property type="entry name" value="LysR_subst-bd"/>
</dbReference>
<dbReference type="Proteomes" id="UP000051638">
    <property type="component" value="Unassembled WGS sequence"/>
</dbReference>
<dbReference type="AlphaFoldDB" id="A0A0R2DF08"/>
<dbReference type="PANTHER" id="PTHR30126:SF39">
    <property type="entry name" value="HTH-TYPE TRANSCRIPTIONAL REGULATOR CYSL"/>
    <property type="match status" value="1"/>
</dbReference>
<dbReference type="EMBL" id="AYYI01000015">
    <property type="protein sequence ID" value="KRM99350.1"/>
    <property type="molecule type" value="Genomic_DNA"/>
</dbReference>
<protein>
    <submittedName>
        <fullName evidence="6">LysR family transcriptional regulator</fullName>
    </submittedName>
</protein>
<gene>
    <name evidence="6" type="ORF">FC24_GL000313</name>
</gene>
<dbReference type="PATRIC" id="fig|1423796.3.peg.325"/>
<keyword evidence="4" id="KW-0804">Transcription</keyword>
<name>A0A0R2DF08_9LACO</name>
<dbReference type="Gene3D" id="1.10.10.10">
    <property type="entry name" value="Winged helix-like DNA-binding domain superfamily/Winged helix DNA-binding domain"/>
    <property type="match status" value="1"/>
</dbReference>
<dbReference type="SUPFAM" id="SSF46785">
    <property type="entry name" value="Winged helix' DNA-binding domain"/>
    <property type="match status" value="1"/>
</dbReference>
<reference evidence="6 7" key="1">
    <citation type="journal article" date="2015" name="Genome Announc.">
        <title>Expanding the biotechnology potential of lactobacilli through comparative genomics of 213 strains and associated genera.</title>
        <authorList>
            <person name="Sun Z."/>
            <person name="Harris H.M."/>
            <person name="McCann A."/>
            <person name="Guo C."/>
            <person name="Argimon S."/>
            <person name="Zhang W."/>
            <person name="Yang X."/>
            <person name="Jeffery I.B."/>
            <person name="Cooney J.C."/>
            <person name="Kagawa T.F."/>
            <person name="Liu W."/>
            <person name="Song Y."/>
            <person name="Salvetti E."/>
            <person name="Wrobel A."/>
            <person name="Rasinkangas P."/>
            <person name="Parkhill J."/>
            <person name="Rea M.C."/>
            <person name="O'Sullivan O."/>
            <person name="Ritari J."/>
            <person name="Douillard F.P."/>
            <person name="Paul Ross R."/>
            <person name="Yang R."/>
            <person name="Briner A.E."/>
            <person name="Felis G.E."/>
            <person name="de Vos W.M."/>
            <person name="Barrangou R."/>
            <person name="Klaenhammer T.R."/>
            <person name="Caufield P.W."/>
            <person name="Cui Y."/>
            <person name="Zhang H."/>
            <person name="O'Toole P.W."/>
        </authorList>
    </citation>
    <scope>NUCLEOTIDE SEQUENCE [LARGE SCALE GENOMIC DNA]</scope>
    <source>
        <strain evidence="6 7">DSM 20253</strain>
    </source>
</reference>
<evidence type="ECO:0000256" key="3">
    <source>
        <dbReference type="ARBA" id="ARBA00023125"/>
    </source>
</evidence>
<organism evidence="6 7">
    <name type="scientific">Loigolactobacillus rennini DSM 20253</name>
    <dbReference type="NCBI Taxonomy" id="1423796"/>
    <lineage>
        <taxon>Bacteria</taxon>
        <taxon>Bacillati</taxon>
        <taxon>Bacillota</taxon>
        <taxon>Bacilli</taxon>
        <taxon>Lactobacillales</taxon>
        <taxon>Lactobacillaceae</taxon>
        <taxon>Loigolactobacillus</taxon>
    </lineage>
</organism>
<dbReference type="InterPro" id="IPR036390">
    <property type="entry name" value="WH_DNA-bd_sf"/>
</dbReference>
<dbReference type="Pfam" id="PF00126">
    <property type="entry name" value="HTH_1"/>
    <property type="match status" value="1"/>
</dbReference>
<dbReference type="PANTHER" id="PTHR30126">
    <property type="entry name" value="HTH-TYPE TRANSCRIPTIONAL REGULATOR"/>
    <property type="match status" value="1"/>
</dbReference>
<comment type="similarity">
    <text evidence="1">Belongs to the LysR transcriptional regulatory family.</text>
</comment>
<dbReference type="STRING" id="1423796.FC24_GL000313"/>
<dbReference type="FunFam" id="1.10.10.10:FF:000001">
    <property type="entry name" value="LysR family transcriptional regulator"/>
    <property type="match status" value="1"/>
</dbReference>
<evidence type="ECO:0000259" key="5">
    <source>
        <dbReference type="PROSITE" id="PS50931"/>
    </source>
</evidence>
<dbReference type="SUPFAM" id="SSF53850">
    <property type="entry name" value="Periplasmic binding protein-like II"/>
    <property type="match status" value="1"/>
</dbReference>
<evidence type="ECO:0000256" key="2">
    <source>
        <dbReference type="ARBA" id="ARBA00023015"/>
    </source>
</evidence>
<dbReference type="OrthoDB" id="9803735at2"/>
<accession>A0A0R2DF08</accession>
<dbReference type="Pfam" id="PF03466">
    <property type="entry name" value="LysR_substrate"/>
    <property type="match status" value="1"/>
</dbReference>
<evidence type="ECO:0000256" key="4">
    <source>
        <dbReference type="ARBA" id="ARBA00023163"/>
    </source>
</evidence>
<dbReference type="GO" id="GO:0003700">
    <property type="term" value="F:DNA-binding transcription factor activity"/>
    <property type="evidence" value="ECO:0007669"/>
    <property type="project" value="InterPro"/>
</dbReference>
<dbReference type="InterPro" id="IPR036388">
    <property type="entry name" value="WH-like_DNA-bd_sf"/>
</dbReference>
<evidence type="ECO:0000313" key="6">
    <source>
        <dbReference type="EMBL" id="KRM99350.1"/>
    </source>
</evidence>
<keyword evidence="2" id="KW-0805">Transcription regulation</keyword>
<comment type="caution">
    <text evidence="6">The sequence shown here is derived from an EMBL/GenBank/DDBJ whole genome shotgun (WGS) entry which is preliminary data.</text>
</comment>
<dbReference type="RefSeq" id="WP_057873234.1">
    <property type="nucleotide sequence ID" value="NZ_AYYI01000015.1"/>
</dbReference>
<dbReference type="PROSITE" id="PS50931">
    <property type="entry name" value="HTH_LYSR"/>
    <property type="match status" value="1"/>
</dbReference>
<keyword evidence="3" id="KW-0238">DNA-binding</keyword>
<keyword evidence="7" id="KW-1185">Reference proteome</keyword>
<sequence length="298" mass="34008">MNFQQLQYLAILAQTENYTQAAKMLHITQPSLTYAIKKLEEQVDLTLFKRVGRNVRLTNSGRIFVKQSMKAINTLNQAVEQAKEAEKPQDIIKISTLRSLSTRWLPFSLKEFLSQYRNRTTPKFQFTSGAVLSQTIVKQLRAEQIDIGFCSKIDNLADIEYYPVYEQQLKFITPLGHPLAAKKAVNLKDTLDYQYITYSKAAGLHVALNQLFSICGGRPQSRFSVDEDEIVAGLVAAGFGVGIVPEMNLLATLPLKQLPIVFPKYRRFIYMATLKAHYQSPAATRFIHYIRQTNHIHY</sequence>
<dbReference type="Gene3D" id="3.40.190.290">
    <property type="match status" value="1"/>
</dbReference>
<dbReference type="InterPro" id="IPR000847">
    <property type="entry name" value="LysR_HTH_N"/>
</dbReference>
<proteinExistence type="inferred from homology"/>
<evidence type="ECO:0000256" key="1">
    <source>
        <dbReference type="ARBA" id="ARBA00009437"/>
    </source>
</evidence>
<dbReference type="PRINTS" id="PR00039">
    <property type="entry name" value="HTHLYSR"/>
</dbReference>
<dbReference type="GO" id="GO:0000976">
    <property type="term" value="F:transcription cis-regulatory region binding"/>
    <property type="evidence" value="ECO:0007669"/>
    <property type="project" value="TreeGrafter"/>
</dbReference>
<feature type="domain" description="HTH lysR-type" evidence="5">
    <location>
        <begin position="1"/>
        <end position="58"/>
    </location>
</feature>